<gene>
    <name evidence="1" type="ORF">L687_04500</name>
</gene>
<reference evidence="1 2" key="1">
    <citation type="journal article" date="2013" name="Genome Announc.">
        <title>Whole-genome sequences of five oyster-associated bacteria show potential for crude oil hydrocarbon degradation.</title>
        <authorList>
            <person name="Chauhan A."/>
            <person name="Green S."/>
            <person name="Pathak A."/>
            <person name="Thomas J."/>
            <person name="Venkatramanan R."/>
        </authorList>
    </citation>
    <scope>NUCLEOTIDE SEQUENCE [LARGE SCALE GENOMIC DNA]</scope>
    <source>
        <strain evidence="1 2">MF109</strain>
    </source>
</reference>
<dbReference type="PATRIC" id="fig|1333857.3.peg.2882"/>
<sequence length="37" mass="4202">MPQDKTVLFMRKHNARRSQLGSRLLAHVGDDRLVASP</sequence>
<dbReference type="AlphaFoldDB" id="T5KE14"/>
<protein>
    <submittedName>
        <fullName evidence="1">Uncharacterized protein</fullName>
    </submittedName>
</protein>
<name>T5KE14_MICMQ</name>
<accession>T5KE14</accession>
<evidence type="ECO:0000313" key="2">
    <source>
        <dbReference type="Proteomes" id="UP000016033"/>
    </source>
</evidence>
<dbReference type="EMBL" id="ATAO01000206">
    <property type="protein sequence ID" value="EQM74727.1"/>
    <property type="molecule type" value="Genomic_DNA"/>
</dbReference>
<dbReference type="Proteomes" id="UP000016033">
    <property type="component" value="Unassembled WGS sequence"/>
</dbReference>
<evidence type="ECO:0000313" key="1">
    <source>
        <dbReference type="EMBL" id="EQM74727.1"/>
    </source>
</evidence>
<organism evidence="1 2">
    <name type="scientific">Microbacterium maritypicum MF109</name>
    <dbReference type="NCBI Taxonomy" id="1333857"/>
    <lineage>
        <taxon>Bacteria</taxon>
        <taxon>Bacillati</taxon>
        <taxon>Actinomycetota</taxon>
        <taxon>Actinomycetes</taxon>
        <taxon>Micrococcales</taxon>
        <taxon>Microbacteriaceae</taxon>
        <taxon>Microbacterium</taxon>
    </lineage>
</organism>
<proteinExistence type="predicted"/>
<comment type="caution">
    <text evidence="1">The sequence shown here is derived from an EMBL/GenBank/DDBJ whole genome shotgun (WGS) entry which is preliminary data.</text>
</comment>